<reference evidence="1 2" key="1">
    <citation type="journal article" date="2024" name="Plant Biotechnol. J.">
        <title>Dendrobium thyrsiflorum genome and its molecular insights into genes involved in important horticultural traits.</title>
        <authorList>
            <person name="Chen B."/>
            <person name="Wang J.Y."/>
            <person name="Zheng P.J."/>
            <person name="Li K.L."/>
            <person name="Liang Y.M."/>
            <person name="Chen X.F."/>
            <person name="Zhang C."/>
            <person name="Zhao X."/>
            <person name="He X."/>
            <person name="Zhang G.Q."/>
            <person name="Liu Z.J."/>
            <person name="Xu Q."/>
        </authorList>
    </citation>
    <scope>NUCLEOTIDE SEQUENCE [LARGE SCALE GENOMIC DNA]</scope>
    <source>
        <strain evidence="1">GZMU011</strain>
    </source>
</reference>
<dbReference type="AlphaFoldDB" id="A0ABD0VH42"/>
<evidence type="ECO:0000313" key="2">
    <source>
        <dbReference type="Proteomes" id="UP001552299"/>
    </source>
</evidence>
<dbReference type="PANTHER" id="PTHR43991:SF21">
    <property type="entry name" value="GAMYB-BINDING PROTEIN"/>
    <property type="match status" value="1"/>
</dbReference>
<accession>A0ABD0VH42</accession>
<dbReference type="PANTHER" id="PTHR43991">
    <property type="entry name" value="WD REPEAT PROTEIN (AFU_ORTHOLOGUE AFUA_8G05640)-RELATED"/>
    <property type="match status" value="1"/>
</dbReference>
<comment type="caution">
    <text evidence="1">The sequence shown here is derived from an EMBL/GenBank/DDBJ whole genome shotgun (WGS) entry which is preliminary data.</text>
</comment>
<protein>
    <submittedName>
        <fullName evidence="1">Uncharacterized protein</fullName>
    </submittedName>
</protein>
<gene>
    <name evidence="1" type="ORF">M5K25_005300</name>
</gene>
<dbReference type="EMBL" id="JANQDX010000005">
    <property type="protein sequence ID" value="KAL0924469.1"/>
    <property type="molecule type" value="Genomic_DNA"/>
</dbReference>
<dbReference type="Proteomes" id="UP001552299">
    <property type="component" value="Unassembled WGS sequence"/>
</dbReference>
<evidence type="ECO:0000313" key="1">
    <source>
        <dbReference type="EMBL" id="KAL0924469.1"/>
    </source>
</evidence>
<organism evidence="1 2">
    <name type="scientific">Dendrobium thyrsiflorum</name>
    <name type="common">Pinecone-like raceme dendrobium</name>
    <name type="synonym">Orchid</name>
    <dbReference type="NCBI Taxonomy" id="117978"/>
    <lineage>
        <taxon>Eukaryota</taxon>
        <taxon>Viridiplantae</taxon>
        <taxon>Streptophyta</taxon>
        <taxon>Embryophyta</taxon>
        <taxon>Tracheophyta</taxon>
        <taxon>Spermatophyta</taxon>
        <taxon>Magnoliopsida</taxon>
        <taxon>Liliopsida</taxon>
        <taxon>Asparagales</taxon>
        <taxon>Orchidaceae</taxon>
        <taxon>Epidendroideae</taxon>
        <taxon>Malaxideae</taxon>
        <taxon>Dendrobiinae</taxon>
        <taxon>Dendrobium</taxon>
    </lineage>
</organism>
<proteinExistence type="predicted"/>
<keyword evidence="2" id="KW-1185">Reference proteome</keyword>
<name>A0ABD0VH42_DENTH</name>
<sequence>MSFNGAEDFDYVADEGDMANVMDGEMLGDSFERDRVEVEDDYEVLTRVTDTSSAQARRGKDIQGIPWDELHITRQNYRKTRIDQYRNYENVPSSGDEMNKKCKQMEICGNYYEFQYNTRLVKPTILHFQVIDL</sequence>